<keyword evidence="2" id="KW-1133">Transmembrane helix</keyword>
<evidence type="ECO:0000313" key="5">
    <source>
        <dbReference type="Proteomes" id="UP000193207"/>
    </source>
</evidence>
<dbReference type="Proteomes" id="UP000193207">
    <property type="component" value="Unassembled WGS sequence"/>
</dbReference>
<feature type="domain" description="Anti-sigma K factor RskA C-terminal" evidence="3">
    <location>
        <begin position="102"/>
        <end position="226"/>
    </location>
</feature>
<feature type="transmembrane region" description="Helical" evidence="2">
    <location>
        <begin position="101"/>
        <end position="120"/>
    </location>
</feature>
<keyword evidence="2" id="KW-0472">Membrane</keyword>
<dbReference type="Pfam" id="PF10099">
    <property type="entry name" value="RskA_C"/>
    <property type="match status" value="1"/>
</dbReference>
<sequence>MTKLSDEMIALSDEYVLGLMSQGEAELFEEIMARDEEVARRVGALRDRLLPLDLSASPCDLPEDFTARVHSAIAAQGQQEADPAAMAANMTRPPARSFRRVIAAALVGLAVGFGFGGGWLRPMPEPVVVAVLLDAQGVPQAVVEDFGNDTATVRFVTDIDVPADRSLQVWTLPSEDMGPVSLGVLEGTRAARLAFGDLPDPGAEQLYEVTLEPQGGSPTGRPTGPIIGKGLAAPQL</sequence>
<dbReference type="GO" id="GO:0005886">
    <property type="term" value="C:plasma membrane"/>
    <property type="evidence" value="ECO:0007669"/>
    <property type="project" value="InterPro"/>
</dbReference>
<dbReference type="RefSeq" id="WP_085816608.1">
    <property type="nucleotide sequence ID" value="NZ_FWFU01000001.1"/>
</dbReference>
<protein>
    <submittedName>
        <fullName evidence="4">Anti-sigma-K factor rskA</fullName>
    </submittedName>
</protein>
<feature type="region of interest" description="Disordered" evidence="1">
    <location>
        <begin position="212"/>
        <end position="236"/>
    </location>
</feature>
<name>A0A1X6YL94_9RHOB</name>
<organism evidence="4 5">
    <name type="scientific">Roseovarius halotolerans</name>
    <dbReference type="NCBI Taxonomy" id="505353"/>
    <lineage>
        <taxon>Bacteria</taxon>
        <taxon>Pseudomonadati</taxon>
        <taxon>Pseudomonadota</taxon>
        <taxon>Alphaproteobacteria</taxon>
        <taxon>Rhodobacterales</taxon>
        <taxon>Roseobacteraceae</taxon>
        <taxon>Roseovarius</taxon>
    </lineage>
</organism>
<keyword evidence="2" id="KW-0812">Transmembrane</keyword>
<proteinExistence type="predicted"/>
<dbReference type="EMBL" id="FWFU01000001">
    <property type="protein sequence ID" value="SLN24575.1"/>
    <property type="molecule type" value="Genomic_DNA"/>
</dbReference>
<dbReference type="AlphaFoldDB" id="A0A1X6YL94"/>
<dbReference type="InterPro" id="IPR018764">
    <property type="entry name" value="RskA_C"/>
</dbReference>
<gene>
    <name evidence="4" type="ORF">ROH8110_01034</name>
</gene>
<keyword evidence="5" id="KW-1185">Reference proteome</keyword>
<evidence type="ECO:0000259" key="3">
    <source>
        <dbReference type="Pfam" id="PF10099"/>
    </source>
</evidence>
<evidence type="ECO:0000313" key="4">
    <source>
        <dbReference type="EMBL" id="SLN24575.1"/>
    </source>
</evidence>
<accession>A0A1X6YL94</accession>
<evidence type="ECO:0000256" key="2">
    <source>
        <dbReference type="SAM" id="Phobius"/>
    </source>
</evidence>
<reference evidence="4 5" key="1">
    <citation type="submission" date="2017-03" db="EMBL/GenBank/DDBJ databases">
        <authorList>
            <person name="Afonso C.L."/>
            <person name="Miller P.J."/>
            <person name="Scott M.A."/>
            <person name="Spackman E."/>
            <person name="Goraichik I."/>
            <person name="Dimitrov K.M."/>
            <person name="Suarez D.L."/>
            <person name="Swayne D.E."/>
        </authorList>
    </citation>
    <scope>NUCLEOTIDE SEQUENCE [LARGE SCALE GENOMIC DNA]</scope>
    <source>
        <strain evidence="4 5">CECT 8110</strain>
    </source>
</reference>
<dbReference type="OrthoDB" id="9816387at2"/>
<evidence type="ECO:0000256" key="1">
    <source>
        <dbReference type="SAM" id="MobiDB-lite"/>
    </source>
</evidence>